<keyword evidence="1 3" id="KW-0560">Oxidoreductase</keyword>
<dbReference type="AlphaFoldDB" id="A0A0S3QTX5"/>
<dbReference type="PANTHER" id="PTHR42897:SF1">
    <property type="entry name" value="2-OXOACID OXIDOREDUCTASE (FERREDOXIN)"/>
    <property type="match status" value="1"/>
</dbReference>
<dbReference type="InterPro" id="IPR051479">
    <property type="entry name" value="PorB-like"/>
</dbReference>
<dbReference type="EC" id="1.2.7.1" evidence="3"/>
<dbReference type="KEGG" id="ttk:TST_1002"/>
<evidence type="ECO:0000313" key="3">
    <source>
        <dbReference type="EMBL" id="BAT71796.1"/>
    </source>
</evidence>
<dbReference type="SUPFAM" id="SSF52518">
    <property type="entry name" value="Thiamin diphosphate-binding fold (THDP-binding)"/>
    <property type="match status" value="1"/>
</dbReference>
<dbReference type="STRING" id="1298851.TST_1002"/>
<evidence type="ECO:0000256" key="1">
    <source>
        <dbReference type="ARBA" id="ARBA00023002"/>
    </source>
</evidence>
<dbReference type="GO" id="GO:0030976">
    <property type="term" value="F:thiamine pyrophosphate binding"/>
    <property type="evidence" value="ECO:0007669"/>
    <property type="project" value="InterPro"/>
</dbReference>
<dbReference type="Pfam" id="PF02775">
    <property type="entry name" value="TPP_enzyme_C"/>
    <property type="match status" value="1"/>
</dbReference>
<evidence type="ECO:0000313" key="4">
    <source>
        <dbReference type="Proteomes" id="UP000063234"/>
    </source>
</evidence>
<organism evidence="3 4">
    <name type="scientific">Thermosulfidibacter takaii (strain DSM 17441 / JCM 13301 / NBRC 103674 / ABI70S6)</name>
    <dbReference type="NCBI Taxonomy" id="1298851"/>
    <lineage>
        <taxon>Bacteria</taxon>
        <taxon>Pseudomonadati</taxon>
        <taxon>Thermosulfidibacterota</taxon>
        <taxon>Thermosulfidibacteria</taxon>
        <taxon>Thermosulfidibacterales</taxon>
        <taxon>Thermosulfidibacteraceae</taxon>
    </lineage>
</organism>
<protein>
    <submittedName>
        <fullName evidence="3">Pyruvate ferredoxin oxidoreductase, beta subunit</fullName>
        <ecNumber evidence="3">1.2.7.1</ecNumber>
    </submittedName>
</protein>
<keyword evidence="3" id="KW-0670">Pyruvate</keyword>
<name>A0A0S3QTX5_THET7</name>
<dbReference type="Proteomes" id="UP000063234">
    <property type="component" value="Chromosome"/>
</dbReference>
<dbReference type="RefSeq" id="WP_068549794.1">
    <property type="nucleotide sequence ID" value="NZ_AP013035.1"/>
</dbReference>
<dbReference type="InterPro" id="IPR029061">
    <property type="entry name" value="THDP-binding"/>
</dbReference>
<accession>A0A0S3QTX5</accession>
<gene>
    <name evidence="3" type="ORF">TST_1002</name>
</gene>
<dbReference type="Gene3D" id="3.40.50.970">
    <property type="match status" value="2"/>
</dbReference>
<dbReference type="EMBL" id="AP013035">
    <property type="protein sequence ID" value="BAT71796.1"/>
    <property type="molecule type" value="Genomic_DNA"/>
</dbReference>
<dbReference type="OrthoDB" id="9794954at2"/>
<dbReference type="PANTHER" id="PTHR42897">
    <property type="entry name" value="PYRUVATE SYNTHASE SUBUNIT PORB"/>
    <property type="match status" value="1"/>
</dbReference>
<sequence length="291" mass="32530">MDIKERFEGLSSGHLACAGCGAALAMKLALRAIGPDCRVVIPASCWSVIAGRHPDTSLKVPLIHTTFEVAPSVATGIRRALDRIGLRKTTVMVWAGDGSTYDIGLAALSATAERNEDIIYVCYDNEAYMNTGIQRSSSTPYKAWTTTTPKGKLEQKKNMILTMFAHKIPYIATATVALAEDLMRKFEKARSIRGFKFILILSPCTPGWRIRESDTIKVSRLAVETGFFPLLEIENGKWKINYTSGKRNLEEYLRIQGRFQTLTEEDIGYLKAQIKEQWDFINLMVEGTNDH</sequence>
<keyword evidence="4" id="KW-1185">Reference proteome</keyword>
<dbReference type="CDD" id="cd03376">
    <property type="entry name" value="TPP_PFOR_porB_like"/>
    <property type="match status" value="1"/>
</dbReference>
<proteinExistence type="predicted"/>
<dbReference type="PATRIC" id="fig|1298851.3.peg.1045"/>
<feature type="domain" description="Thiamine pyrophosphate enzyme TPP-binding" evidence="2">
    <location>
        <begin position="54"/>
        <end position="198"/>
    </location>
</feature>
<reference evidence="4" key="1">
    <citation type="journal article" date="2018" name="Science">
        <title>A primordial and reversible TCA cycle in a facultatively chemolithoautotrophic thermophile.</title>
        <authorList>
            <person name="Nunoura T."/>
            <person name="Chikaraishi Y."/>
            <person name="Izaki R."/>
            <person name="Suwa T."/>
            <person name="Sato T."/>
            <person name="Harada T."/>
            <person name="Mori K."/>
            <person name="Kato Y."/>
            <person name="Miyazaki M."/>
            <person name="Shimamura S."/>
            <person name="Yanagawa K."/>
            <person name="Shuto A."/>
            <person name="Ohkouchi N."/>
            <person name="Fujita N."/>
            <person name="Takaki Y."/>
            <person name="Atomi H."/>
            <person name="Takai K."/>
        </authorList>
    </citation>
    <scope>NUCLEOTIDE SEQUENCE [LARGE SCALE GENOMIC DNA]</scope>
    <source>
        <strain evidence="4">DSM 17441 / JCM 13301 / NBRC 103674 / ABI70S6</strain>
    </source>
</reference>
<dbReference type="GO" id="GO:0019164">
    <property type="term" value="F:pyruvate synthase activity"/>
    <property type="evidence" value="ECO:0007669"/>
    <property type="project" value="UniProtKB-EC"/>
</dbReference>
<dbReference type="InterPro" id="IPR011766">
    <property type="entry name" value="TPP_enzyme_TPP-bd"/>
</dbReference>
<evidence type="ECO:0000259" key="2">
    <source>
        <dbReference type="Pfam" id="PF02775"/>
    </source>
</evidence>